<reference evidence="1 2" key="1">
    <citation type="submission" date="2015-01" db="EMBL/GenBank/DDBJ databases">
        <title>Evolution of Trichinella species and genotypes.</title>
        <authorList>
            <person name="Korhonen P.K."/>
            <person name="Edoardo P."/>
            <person name="Giuseppe L.R."/>
            <person name="Gasser R.B."/>
        </authorList>
    </citation>
    <scope>NUCLEOTIDE SEQUENCE [LARGE SCALE GENOMIC DNA]</scope>
    <source>
        <strain evidence="1">ISS37</strain>
    </source>
</reference>
<dbReference type="AlphaFoldDB" id="A0A0V0RDM8"/>
<protein>
    <submittedName>
        <fullName evidence="1">Uncharacterized protein</fullName>
    </submittedName>
</protein>
<sequence length="92" mass="10363">MLYAQQHFTSCFISVLPLTPVLVITESISASIFCSLPSSPEPTTSIDISVAPMPFVDVDRRLLITHKWRTYADIKVYDVHCKVNLKQLQALL</sequence>
<evidence type="ECO:0000313" key="1">
    <source>
        <dbReference type="EMBL" id="KRX12344.1"/>
    </source>
</evidence>
<comment type="caution">
    <text evidence="1">The sequence shown here is derived from an EMBL/GenBank/DDBJ whole genome shotgun (WGS) entry which is preliminary data.</text>
</comment>
<accession>A0A0V0RDM8</accession>
<dbReference type="EMBL" id="JYDL01000487">
    <property type="protein sequence ID" value="KRX12344.1"/>
    <property type="molecule type" value="Genomic_DNA"/>
</dbReference>
<name>A0A0V0RDM8_9BILA</name>
<keyword evidence="2" id="KW-1185">Reference proteome</keyword>
<proteinExistence type="predicted"/>
<dbReference type="Proteomes" id="UP000054630">
    <property type="component" value="Unassembled WGS sequence"/>
</dbReference>
<dbReference type="OrthoDB" id="5920150at2759"/>
<gene>
    <name evidence="1" type="ORF">T07_7629</name>
</gene>
<evidence type="ECO:0000313" key="2">
    <source>
        <dbReference type="Proteomes" id="UP000054630"/>
    </source>
</evidence>
<organism evidence="1 2">
    <name type="scientific">Trichinella nelsoni</name>
    <dbReference type="NCBI Taxonomy" id="6336"/>
    <lineage>
        <taxon>Eukaryota</taxon>
        <taxon>Metazoa</taxon>
        <taxon>Ecdysozoa</taxon>
        <taxon>Nematoda</taxon>
        <taxon>Enoplea</taxon>
        <taxon>Dorylaimia</taxon>
        <taxon>Trichinellida</taxon>
        <taxon>Trichinellidae</taxon>
        <taxon>Trichinella</taxon>
    </lineage>
</organism>